<name>A0A6A6SIK4_9PLEO</name>
<feature type="compositionally biased region" description="Basic and acidic residues" evidence="1">
    <location>
        <begin position="445"/>
        <end position="481"/>
    </location>
</feature>
<dbReference type="EMBL" id="MU004658">
    <property type="protein sequence ID" value="KAF2647212.1"/>
    <property type="molecule type" value="Genomic_DNA"/>
</dbReference>
<reference evidence="2" key="1">
    <citation type="journal article" date="2020" name="Stud. Mycol.">
        <title>101 Dothideomycetes genomes: a test case for predicting lifestyles and emergence of pathogens.</title>
        <authorList>
            <person name="Haridas S."/>
            <person name="Albert R."/>
            <person name="Binder M."/>
            <person name="Bloem J."/>
            <person name="Labutti K."/>
            <person name="Salamov A."/>
            <person name="Andreopoulos B."/>
            <person name="Baker S."/>
            <person name="Barry K."/>
            <person name="Bills G."/>
            <person name="Bluhm B."/>
            <person name="Cannon C."/>
            <person name="Castanera R."/>
            <person name="Culley D."/>
            <person name="Daum C."/>
            <person name="Ezra D."/>
            <person name="Gonzalez J."/>
            <person name="Henrissat B."/>
            <person name="Kuo A."/>
            <person name="Liang C."/>
            <person name="Lipzen A."/>
            <person name="Lutzoni F."/>
            <person name="Magnuson J."/>
            <person name="Mondo S."/>
            <person name="Nolan M."/>
            <person name="Ohm R."/>
            <person name="Pangilinan J."/>
            <person name="Park H.-J."/>
            <person name="Ramirez L."/>
            <person name="Alfaro M."/>
            <person name="Sun H."/>
            <person name="Tritt A."/>
            <person name="Yoshinaga Y."/>
            <person name="Zwiers L.-H."/>
            <person name="Turgeon B."/>
            <person name="Goodwin S."/>
            <person name="Spatafora J."/>
            <person name="Crous P."/>
            <person name="Grigoriev I."/>
        </authorList>
    </citation>
    <scope>NUCLEOTIDE SEQUENCE</scope>
    <source>
        <strain evidence="2">CBS 122681</strain>
    </source>
</reference>
<evidence type="ECO:0000256" key="1">
    <source>
        <dbReference type="SAM" id="MobiDB-lite"/>
    </source>
</evidence>
<keyword evidence="3" id="KW-1185">Reference proteome</keyword>
<feature type="compositionally biased region" description="Low complexity" evidence="1">
    <location>
        <begin position="424"/>
        <end position="441"/>
    </location>
</feature>
<evidence type="ECO:0000313" key="3">
    <source>
        <dbReference type="Proteomes" id="UP000799324"/>
    </source>
</evidence>
<feature type="compositionally biased region" description="Polar residues" evidence="1">
    <location>
        <begin position="267"/>
        <end position="281"/>
    </location>
</feature>
<feature type="compositionally biased region" description="Polar residues" evidence="1">
    <location>
        <begin position="288"/>
        <end position="299"/>
    </location>
</feature>
<evidence type="ECO:0000313" key="2">
    <source>
        <dbReference type="EMBL" id="KAF2647212.1"/>
    </source>
</evidence>
<dbReference type="Proteomes" id="UP000799324">
    <property type="component" value="Unassembled WGS sequence"/>
</dbReference>
<accession>A0A6A6SIK4</accession>
<feature type="region of interest" description="Disordered" evidence="1">
    <location>
        <begin position="417"/>
        <end position="481"/>
    </location>
</feature>
<organism evidence="2 3">
    <name type="scientific">Lophiostoma macrostomum CBS 122681</name>
    <dbReference type="NCBI Taxonomy" id="1314788"/>
    <lineage>
        <taxon>Eukaryota</taxon>
        <taxon>Fungi</taxon>
        <taxon>Dikarya</taxon>
        <taxon>Ascomycota</taxon>
        <taxon>Pezizomycotina</taxon>
        <taxon>Dothideomycetes</taxon>
        <taxon>Pleosporomycetidae</taxon>
        <taxon>Pleosporales</taxon>
        <taxon>Lophiostomataceae</taxon>
        <taxon>Lophiostoma</taxon>
    </lineage>
</organism>
<dbReference type="AlphaFoldDB" id="A0A6A6SIK4"/>
<gene>
    <name evidence="2" type="ORF">K491DRAFT_685711</name>
</gene>
<sequence length="481" mass="53114">MAFTCRLGQHAFVKFPWNWEFGRASIRICGICRRGLEIDSNVTAIAITKTTEGRHADVIARSMLFPLCGSCCGQRLWSGWVMSSIEGGMRRRKRLMLSYRYQYCCEVEDIVRVSPTHKLATISPCCYKRLLLAKRRVLNDSRRSYSVPCQFRAGLPRGRLTNGIVGKRDVEEGQICIQIRWKLVPRASRAPLRTPVNSPFFAAEKTVKVRTSLFHDVQSSSSAVSGSAMRRVVSRRACRLHRLPASSQAPKTRNRRTSQRRPESRSSHSNPTSPTARQPTPLSHHAIETTTCTHQQPPRTHTMPPSQTPTPTPNRRTSLIPKTPPSDRGYKLEVVKTIMPHRTASDWSRRRPLQIVRRVSIEPRSSPAITVESESVNGVVTASPSPSLVTEAGHRIAGADSPTPSRCFSVTLPVRAKGTGGSAGASDAAAATGYGSGSSASLTLPERKAIRKEEVDMDGDVRMEGEEHGEKSSENEEKGGK</sequence>
<protein>
    <submittedName>
        <fullName evidence="2">Uncharacterized protein</fullName>
    </submittedName>
</protein>
<proteinExistence type="predicted"/>
<feature type="region of interest" description="Disordered" evidence="1">
    <location>
        <begin position="238"/>
        <end position="329"/>
    </location>
</feature>